<accession>A0A0N4ZEG3</accession>
<feature type="compositionally biased region" description="Basic and acidic residues" evidence="4">
    <location>
        <begin position="353"/>
        <end position="368"/>
    </location>
</feature>
<feature type="region of interest" description="Disordered" evidence="4">
    <location>
        <begin position="326"/>
        <end position="368"/>
    </location>
</feature>
<keyword evidence="6" id="KW-1185">Reference proteome</keyword>
<keyword evidence="1" id="KW-0677">Repeat</keyword>
<dbReference type="SMART" id="SM00360">
    <property type="entry name" value="RRM"/>
    <property type="match status" value="2"/>
</dbReference>
<reference evidence="7" key="1">
    <citation type="submission" date="2017-02" db="UniProtKB">
        <authorList>
            <consortium name="WormBaseParasite"/>
        </authorList>
    </citation>
    <scope>IDENTIFICATION</scope>
</reference>
<evidence type="ECO:0000256" key="2">
    <source>
        <dbReference type="ARBA" id="ARBA00022884"/>
    </source>
</evidence>
<dbReference type="AlphaFoldDB" id="A0A0N4ZEG3"/>
<dbReference type="STRING" id="131310.A0A0N4ZEG3"/>
<dbReference type="Pfam" id="PF00076">
    <property type="entry name" value="RRM_1"/>
    <property type="match status" value="2"/>
</dbReference>
<dbReference type="PANTHER" id="PTHR47640">
    <property type="entry name" value="TRNA SELENOCYSTEINE 1-ASSOCIATED PROTEIN 1-RELATED-RELATED"/>
    <property type="match status" value="1"/>
</dbReference>
<dbReference type="InterPro" id="IPR050825">
    <property type="entry name" value="RBM42_RBP45_47-like"/>
</dbReference>
<dbReference type="WBParaSite" id="PTRK_0000606200.1">
    <property type="protein sequence ID" value="PTRK_0000606200.1"/>
    <property type="gene ID" value="PTRK_0000606200"/>
</dbReference>
<evidence type="ECO:0000256" key="3">
    <source>
        <dbReference type="PROSITE-ProRule" id="PRU00176"/>
    </source>
</evidence>
<feature type="region of interest" description="Disordered" evidence="4">
    <location>
        <begin position="24"/>
        <end position="45"/>
    </location>
</feature>
<dbReference type="Gene3D" id="3.30.70.330">
    <property type="match status" value="2"/>
</dbReference>
<sequence>MMHNNHMQQIRFPMGQHNMNSQGMMTSTSGFNNGGQQQSDSSMLSGNFNRTENRTLWMGDISPYWTEDIVKEIFNKLGIQTENIKMMNDVSNNKKNGYAFVKFFTSEIARNIMLQLNGTPMPGIKPPVNFNFSFANSNSTSNIEFNILVSELPPDYTDAELFKLFGSKYIGCRGAKILRNEDGSSKCMGFIRFATEDEQTRAFIEFNQTKIGSYTMNLRLPNQGRVNNFSKHKPMETFQNPTFFRENNYNRLNEFERKRPYRYDKNYGLEDKRYHVAFKHTKSDVLRPLEEYDPKVTNAKMNSLDSFFVEKRLRLRFTQDYFEMVDDGSGESEAKDATESDSHTEVEDEDKIEEIKELPPTEVVEKTE</sequence>
<dbReference type="Proteomes" id="UP000038045">
    <property type="component" value="Unplaced"/>
</dbReference>
<dbReference type="InterPro" id="IPR012677">
    <property type="entry name" value="Nucleotide-bd_a/b_plait_sf"/>
</dbReference>
<evidence type="ECO:0000313" key="7">
    <source>
        <dbReference type="WBParaSite" id="PTRK_0000606200.1"/>
    </source>
</evidence>
<dbReference type="SUPFAM" id="SSF54928">
    <property type="entry name" value="RNA-binding domain, RBD"/>
    <property type="match status" value="1"/>
</dbReference>
<evidence type="ECO:0000256" key="1">
    <source>
        <dbReference type="ARBA" id="ARBA00022737"/>
    </source>
</evidence>
<evidence type="ECO:0000313" key="6">
    <source>
        <dbReference type="Proteomes" id="UP000038045"/>
    </source>
</evidence>
<feature type="compositionally biased region" description="Basic and acidic residues" evidence="4">
    <location>
        <begin position="332"/>
        <end position="345"/>
    </location>
</feature>
<proteinExistence type="predicted"/>
<organism evidence="6 7">
    <name type="scientific">Parastrongyloides trichosuri</name>
    <name type="common">Possum-specific nematode worm</name>
    <dbReference type="NCBI Taxonomy" id="131310"/>
    <lineage>
        <taxon>Eukaryota</taxon>
        <taxon>Metazoa</taxon>
        <taxon>Ecdysozoa</taxon>
        <taxon>Nematoda</taxon>
        <taxon>Chromadorea</taxon>
        <taxon>Rhabditida</taxon>
        <taxon>Tylenchina</taxon>
        <taxon>Panagrolaimomorpha</taxon>
        <taxon>Strongyloidoidea</taxon>
        <taxon>Strongyloididae</taxon>
        <taxon>Parastrongyloides</taxon>
    </lineage>
</organism>
<dbReference type="InterPro" id="IPR000504">
    <property type="entry name" value="RRM_dom"/>
</dbReference>
<dbReference type="PROSITE" id="PS50102">
    <property type="entry name" value="RRM"/>
    <property type="match status" value="2"/>
</dbReference>
<feature type="domain" description="RRM" evidence="5">
    <location>
        <begin position="54"/>
        <end position="133"/>
    </location>
</feature>
<dbReference type="InterPro" id="IPR035979">
    <property type="entry name" value="RBD_domain_sf"/>
</dbReference>
<feature type="domain" description="RRM" evidence="5">
    <location>
        <begin position="145"/>
        <end position="223"/>
    </location>
</feature>
<evidence type="ECO:0000259" key="5">
    <source>
        <dbReference type="PROSITE" id="PS50102"/>
    </source>
</evidence>
<protein>
    <submittedName>
        <fullName evidence="7">RNA-binding domain-containing protein</fullName>
    </submittedName>
</protein>
<name>A0A0N4ZEG3_PARTI</name>
<dbReference type="GO" id="GO:0005829">
    <property type="term" value="C:cytosol"/>
    <property type="evidence" value="ECO:0007669"/>
    <property type="project" value="TreeGrafter"/>
</dbReference>
<dbReference type="GO" id="GO:0003729">
    <property type="term" value="F:mRNA binding"/>
    <property type="evidence" value="ECO:0007669"/>
    <property type="project" value="InterPro"/>
</dbReference>
<dbReference type="PANTHER" id="PTHR47640:SF10">
    <property type="entry name" value="TRNA SELENOCYSTEINE 1-ASSOCIATED PROTEIN 1-RELATED"/>
    <property type="match status" value="1"/>
</dbReference>
<evidence type="ECO:0000256" key="4">
    <source>
        <dbReference type="SAM" id="MobiDB-lite"/>
    </source>
</evidence>
<keyword evidence="2 3" id="KW-0694">RNA-binding</keyword>